<organism evidence="1 2">
    <name type="scientific">Agarivorans albus MKT 106</name>
    <dbReference type="NCBI Taxonomy" id="1331007"/>
    <lineage>
        <taxon>Bacteria</taxon>
        <taxon>Pseudomonadati</taxon>
        <taxon>Pseudomonadota</taxon>
        <taxon>Gammaproteobacteria</taxon>
        <taxon>Alteromonadales</taxon>
        <taxon>Alteromonadaceae</taxon>
        <taxon>Agarivorans</taxon>
    </lineage>
</organism>
<dbReference type="AlphaFoldDB" id="R9PQ43"/>
<protein>
    <submittedName>
        <fullName evidence="1">Uncharacterized protein</fullName>
    </submittedName>
</protein>
<reference evidence="1" key="1">
    <citation type="journal article" date="2013" name="Genome Announc.">
        <title>Draft Genome Sequence of Agarivorans albus Strain MKT 106T, an Agarolytic Marine Bacterium.</title>
        <authorList>
            <person name="Yasuike M."/>
            <person name="Nakamura Y."/>
            <person name="Kai W."/>
            <person name="Fujiwara A."/>
            <person name="Fukui Y."/>
            <person name="Satomi M."/>
            <person name="Sano M."/>
        </authorList>
    </citation>
    <scope>NUCLEOTIDE SEQUENCE [LARGE SCALE GENOMIC DNA]</scope>
</reference>
<name>R9PQ43_AGAAL</name>
<sequence>MCSFVKANLVVITGFYTYVDKALTQLALFKESSELPYD</sequence>
<comment type="caution">
    <text evidence="1">The sequence shown here is derived from an EMBL/GenBank/DDBJ whole genome shotgun (WGS) entry which is preliminary data.</text>
</comment>
<dbReference type="Proteomes" id="UP000014461">
    <property type="component" value="Unassembled WGS sequence"/>
</dbReference>
<evidence type="ECO:0000313" key="1">
    <source>
        <dbReference type="EMBL" id="GAD03420.1"/>
    </source>
</evidence>
<dbReference type="EMBL" id="BARX01000027">
    <property type="protein sequence ID" value="GAD03420.1"/>
    <property type="molecule type" value="Genomic_DNA"/>
</dbReference>
<proteinExistence type="predicted"/>
<gene>
    <name evidence="1" type="ORF">AALB_3500</name>
</gene>
<accession>R9PQ43</accession>
<keyword evidence="2" id="KW-1185">Reference proteome</keyword>
<evidence type="ECO:0000313" key="2">
    <source>
        <dbReference type="Proteomes" id="UP000014461"/>
    </source>
</evidence>